<dbReference type="EMBL" id="JAHEWX010000039">
    <property type="protein sequence ID" value="MBT1543616.1"/>
    <property type="molecule type" value="Genomic_DNA"/>
</dbReference>
<dbReference type="AlphaFoldDB" id="A0A9Q2W8Q9"/>
<keyword evidence="1" id="KW-1133">Transmembrane helix</keyword>
<dbReference type="Proteomes" id="UP000709437">
    <property type="component" value="Unassembled WGS sequence"/>
</dbReference>
<evidence type="ECO:0000313" key="3">
    <source>
        <dbReference type="Proteomes" id="UP000709437"/>
    </source>
</evidence>
<feature type="transmembrane region" description="Helical" evidence="1">
    <location>
        <begin position="12"/>
        <end position="33"/>
    </location>
</feature>
<organism evidence="2 3">
    <name type="scientific">Curtobacterium flaccumfaciens pv. flaccumfaciens</name>
    <dbReference type="NCBI Taxonomy" id="138532"/>
    <lineage>
        <taxon>Bacteria</taxon>
        <taxon>Bacillati</taxon>
        <taxon>Actinomycetota</taxon>
        <taxon>Actinomycetes</taxon>
        <taxon>Micrococcales</taxon>
        <taxon>Microbacteriaceae</taxon>
        <taxon>Curtobacterium</taxon>
    </lineage>
</organism>
<gene>
    <name evidence="2" type="ORF">KK103_17775</name>
</gene>
<keyword evidence="1" id="KW-0472">Membrane</keyword>
<evidence type="ECO:0000256" key="1">
    <source>
        <dbReference type="SAM" id="Phobius"/>
    </source>
</evidence>
<sequence length="72" mass="7543">PTSHAPHPTEGTTTVKTVIVLVVIWAVLSIVGFALKGLLWLGIIGIVLLLGTIVFGAVRRSGNKARNAGRTN</sequence>
<protein>
    <submittedName>
        <fullName evidence="2">Uncharacterized protein</fullName>
    </submittedName>
</protein>
<feature type="transmembrane region" description="Helical" evidence="1">
    <location>
        <begin position="39"/>
        <end position="58"/>
    </location>
</feature>
<comment type="caution">
    <text evidence="2">The sequence shown here is derived from an EMBL/GenBank/DDBJ whole genome shotgun (WGS) entry which is preliminary data.</text>
</comment>
<accession>A0A9Q2W8Q9</accession>
<dbReference type="RefSeq" id="WP_214563728.1">
    <property type="nucleotide sequence ID" value="NZ_JAHEWX010000039.1"/>
</dbReference>
<reference evidence="2" key="1">
    <citation type="submission" date="2021-05" db="EMBL/GenBank/DDBJ databases">
        <title>Whole genome sequence of Curtobacterium flaccumfaciens pv. flaccumfaciens strain CFBP 3417.</title>
        <authorList>
            <person name="Osdaghi E."/>
            <person name="Taghouti G."/>
            <person name="Portier P."/>
            <person name="Fazliarab A."/>
            <person name="Taghavi S.M."/>
            <person name="Briand M."/>
            <person name="Le-Saux M."/>
            <person name="Jacques M.-A."/>
        </authorList>
    </citation>
    <scope>NUCLEOTIDE SEQUENCE</scope>
    <source>
        <strain evidence="2">CFBP 3417</strain>
    </source>
</reference>
<proteinExistence type="predicted"/>
<name>A0A9Q2W8Q9_9MICO</name>
<evidence type="ECO:0000313" key="2">
    <source>
        <dbReference type="EMBL" id="MBT1543616.1"/>
    </source>
</evidence>
<feature type="non-terminal residue" evidence="2">
    <location>
        <position position="1"/>
    </location>
</feature>
<keyword evidence="1" id="KW-0812">Transmembrane</keyword>